<protein>
    <submittedName>
        <fullName evidence="4">MxaC protein</fullName>
    </submittedName>
</protein>
<keyword evidence="2" id="KW-0812">Transmembrane</keyword>
<keyword evidence="2" id="KW-0472">Membrane</keyword>
<organism evidence="4 5">
    <name type="scientific">Xanthobacter agilis</name>
    <dbReference type="NCBI Taxonomy" id="47492"/>
    <lineage>
        <taxon>Bacteria</taxon>
        <taxon>Pseudomonadati</taxon>
        <taxon>Pseudomonadota</taxon>
        <taxon>Alphaproteobacteria</taxon>
        <taxon>Hyphomicrobiales</taxon>
        <taxon>Xanthobacteraceae</taxon>
        <taxon>Xanthobacter</taxon>
    </lineage>
</organism>
<dbReference type="CDD" id="cd00198">
    <property type="entry name" value="vWFA"/>
    <property type="match status" value="1"/>
</dbReference>
<sequence>MIPGPDLSVDHPLVLLLLVLGLLPLVASPLRGTGVPALALAPADGLSMALSVGLKIAGLLAIYALVLGLAGLHLQAQSVARLGNGAHLMLLFDRSASMDNTFANRQPGQGEESKSAAAKRLLMDFLAHRPRDRIGVAAFSTSPMPVLPLTDHHDAVAAAVAAIDRPGLALTDVGRGLALALEAFDTDNDTATAGGAVLLVSDGAALIDPRVQAALRDGLKRRPVRLYWLFLRTAGARGIFDKPEAPGDDIPQVMPERHLNIFLSSLGVPYRAFEAGSPQAVAQAIAEIDRQERAPMLYTERVARRDLDRLCYALAAAALALLTAAKWAERQLDARPPQVRTKQAESSPDVTRRAA</sequence>
<feature type="region of interest" description="Disordered" evidence="1">
    <location>
        <begin position="332"/>
        <end position="355"/>
    </location>
</feature>
<dbReference type="RefSeq" id="WP_237345197.1">
    <property type="nucleotide sequence ID" value="NZ_JABWGX010000008.1"/>
</dbReference>
<dbReference type="SMART" id="SM00327">
    <property type="entry name" value="VWA"/>
    <property type="match status" value="1"/>
</dbReference>
<evidence type="ECO:0000256" key="1">
    <source>
        <dbReference type="SAM" id="MobiDB-lite"/>
    </source>
</evidence>
<name>A0ABU0LAG7_XANAG</name>
<reference evidence="4 5" key="1">
    <citation type="submission" date="2023-07" db="EMBL/GenBank/DDBJ databases">
        <title>Genomic Encyclopedia of Type Strains, Phase IV (KMG-IV): sequencing the most valuable type-strain genomes for metagenomic binning, comparative biology and taxonomic classification.</title>
        <authorList>
            <person name="Goeker M."/>
        </authorList>
    </citation>
    <scope>NUCLEOTIDE SEQUENCE [LARGE SCALE GENOMIC DNA]</scope>
    <source>
        <strain evidence="4 5">DSM 3770</strain>
    </source>
</reference>
<dbReference type="InterPro" id="IPR036465">
    <property type="entry name" value="vWFA_dom_sf"/>
</dbReference>
<evidence type="ECO:0000313" key="4">
    <source>
        <dbReference type="EMBL" id="MDQ0504077.1"/>
    </source>
</evidence>
<feature type="transmembrane region" description="Helical" evidence="2">
    <location>
        <begin position="48"/>
        <end position="72"/>
    </location>
</feature>
<evidence type="ECO:0000313" key="5">
    <source>
        <dbReference type="Proteomes" id="UP001241747"/>
    </source>
</evidence>
<keyword evidence="2" id="KW-1133">Transmembrane helix</keyword>
<accession>A0ABU0LAG7</accession>
<dbReference type="SUPFAM" id="SSF53300">
    <property type="entry name" value="vWA-like"/>
    <property type="match status" value="1"/>
</dbReference>
<dbReference type="Gene3D" id="3.40.50.410">
    <property type="entry name" value="von Willebrand factor, type A domain"/>
    <property type="match status" value="1"/>
</dbReference>
<feature type="domain" description="VWFA" evidence="3">
    <location>
        <begin position="85"/>
        <end position="259"/>
    </location>
</feature>
<keyword evidence="5" id="KW-1185">Reference proteome</keyword>
<dbReference type="EMBL" id="JAUSVY010000002">
    <property type="protein sequence ID" value="MDQ0504077.1"/>
    <property type="molecule type" value="Genomic_DNA"/>
</dbReference>
<feature type="compositionally biased region" description="Polar residues" evidence="1">
    <location>
        <begin position="340"/>
        <end position="349"/>
    </location>
</feature>
<dbReference type="Proteomes" id="UP001241747">
    <property type="component" value="Unassembled WGS sequence"/>
</dbReference>
<dbReference type="InterPro" id="IPR002035">
    <property type="entry name" value="VWF_A"/>
</dbReference>
<dbReference type="Pfam" id="PF13519">
    <property type="entry name" value="VWA_2"/>
    <property type="match status" value="1"/>
</dbReference>
<proteinExistence type="predicted"/>
<gene>
    <name evidence="4" type="ORF">QOZ94_000851</name>
</gene>
<evidence type="ECO:0000256" key="2">
    <source>
        <dbReference type="SAM" id="Phobius"/>
    </source>
</evidence>
<evidence type="ECO:0000259" key="3">
    <source>
        <dbReference type="SMART" id="SM00327"/>
    </source>
</evidence>
<comment type="caution">
    <text evidence="4">The sequence shown here is derived from an EMBL/GenBank/DDBJ whole genome shotgun (WGS) entry which is preliminary data.</text>
</comment>